<keyword evidence="3" id="KW-1185">Reference proteome</keyword>
<dbReference type="PANTHER" id="PTHR43233">
    <property type="entry name" value="FAMILY N-ACETYLTRANSFERASE, PUTATIVE (AFU_ORTHOLOGUE AFUA_6G03350)-RELATED"/>
    <property type="match status" value="1"/>
</dbReference>
<dbReference type="Gene3D" id="3.40.630.30">
    <property type="match status" value="1"/>
</dbReference>
<dbReference type="InterPro" id="IPR000182">
    <property type="entry name" value="GNAT_dom"/>
</dbReference>
<dbReference type="InterPro" id="IPR016181">
    <property type="entry name" value="Acyl_CoA_acyltransferase"/>
</dbReference>
<dbReference type="Pfam" id="PF13508">
    <property type="entry name" value="Acetyltransf_7"/>
    <property type="match status" value="1"/>
</dbReference>
<dbReference type="EMBL" id="BAAAUX010000023">
    <property type="protein sequence ID" value="GAA2811892.1"/>
    <property type="molecule type" value="Genomic_DNA"/>
</dbReference>
<gene>
    <name evidence="2" type="ORF">GCM10010470_54170</name>
</gene>
<dbReference type="PANTHER" id="PTHR43233:SF1">
    <property type="entry name" value="FAMILY N-ACETYLTRANSFERASE, PUTATIVE (AFU_ORTHOLOGUE AFUA_6G03350)-RELATED"/>
    <property type="match status" value="1"/>
</dbReference>
<name>A0ABN3VK97_9PSEU</name>
<accession>A0ABN3VK97</accession>
<evidence type="ECO:0000313" key="3">
    <source>
        <dbReference type="Proteomes" id="UP001500979"/>
    </source>
</evidence>
<evidence type="ECO:0000259" key="1">
    <source>
        <dbReference type="PROSITE" id="PS51186"/>
    </source>
</evidence>
<dbReference type="PROSITE" id="PS51186">
    <property type="entry name" value="GNAT"/>
    <property type="match status" value="1"/>
</dbReference>
<sequence length="138" mass="15715">MDFEVDDSPERIDRDVVWEFVSTDAYWSRWRTRSDVERQLDHAWRVVGAYEKPSGRMIGFARAFSDGVASAYLADVFTVAAARGQGVGKALVRAMVEEGPGAKFRWMLHTEDAHGLYESFGFAPPDRTYLERPSRFTT</sequence>
<dbReference type="InterPro" id="IPR053144">
    <property type="entry name" value="Acetyltransferase_Butenolide"/>
</dbReference>
<evidence type="ECO:0000313" key="2">
    <source>
        <dbReference type="EMBL" id="GAA2811892.1"/>
    </source>
</evidence>
<dbReference type="CDD" id="cd04301">
    <property type="entry name" value="NAT_SF"/>
    <property type="match status" value="1"/>
</dbReference>
<comment type="caution">
    <text evidence="2">The sequence shown here is derived from an EMBL/GenBank/DDBJ whole genome shotgun (WGS) entry which is preliminary data.</text>
</comment>
<dbReference type="Proteomes" id="UP001500979">
    <property type="component" value="Unassembled WGS sequence"/>
</dbReference>
<reference evidence="2 3" key="1">
    <citation type="journal article" date="2019" name="Int. J. Syst. Evol. Microbiol.">
        <title>The Global Catalogue of Microorganisms (GCM) 10K type strain sequencing project: providing services to taxonomists for standard genome sequencing and annotation.</title>
        <authorList>
            <consortium name="The Broad Institute Genomics Platform"/>
            <consortium name="The Broad Institute Genome Sequencing Center for Infectious Disease"/>
            <person name="Wu L."/>
            <person name="Ma J."/>
        </authorList>
    </citation>
    <scope>NUCLEOTIDE SEQUENCE [LARGE SCALE GENOMIC DNA]</scope>
    <source>
        <strain evidence="2 3">JCM 9383</strain>
    </source>
</reference>
<proteinExistence type="predicted"/>
<dbReference type="RefSeq" id="WP_344684429.1">
    <property type="nucleotide sequence ID" value="NZ_BAAAUX010000023.1"/>
</dbReference>
<dbReference type="SUPFAM" id="SSF55729">
    <property type="entry name" value="Acyl-CoA N-acyltransferases (Nat)"/>
    <property type="match status" value="1"/>
</dbReference>
<organism evidence="2 3">
    <name type="scientific">Saccharopolyspora taberi</name>
    <dbReference type="NCBI Taxonomy" id="60895"/>
    <lineage>
        <taxon>Bacteria</taxon>
        <taxon>Bacillati</taxon>
        <taxon>Actinomycetota</taxon>
        <taxon>Actinomycetes</taxon>
        <taxon>Pseudonocardiales</taxon>
        <taxon>Pseudonocardiaceae</taxon>
        <taxon>Saccharopolyspora</taxon>
    </lineage>
</organism>
<protein>
    <submittedName>
        <fullName evidence="2">GNAT family N-acetyltransferase</fullName>
    </submittedName>
</protein>
<feature type="domain" description="N-acetyltransferase" evidence="1">
    <location>
        <begin position="3"/>
        <end position="138"/>
    </location>
</feature>